<keyword evidence="4" id="KW-0677">Repeat</keyword>
<feature type="region of interest" description="Disordered" evidence="6">
    <location>
        <begin position="439"/>
        <end position="458"/>
    </location>
</feature>
<dbReference type="EMBL" id="GEEE01002584">
    <property type="protein sequence ID" value="JAP60641.1"/>
    <property type="molecule type" value="Transcribed_RNA"/>
</dbReference>
<evidence type="ECO:0000256" key="1">
    <source>
        <dbReference type="ARBA" id="ARBA00004496"/>
    </source>
</evidence>
<feature type="region of interest" description="Disordered" evidence="6">
    <location>
        <begin position="24"/>
        <end position="45"/>
    </location>
</feature>
<dbReference type="SMART" id="SM00320">
    <property type="entry name" value="WD40"/>
    <property type="match status" value="5"/>
</dbReference>
<organism evidence="7">
    <name type="scientific">Schistocephalus solidus</name>
    <name type="common">Tapeworm</name>
    <dbReference type="NCBI Taxonomy" id="70667"/>
    <lineage>
        <taxon>Eukaryota</taxon>
        <taxon>Metazoa</taxon>
        <taxon>Spiralia</taxon>
        <taxon>Lophotrochozoa</taxon>
        <taxon>Platyhelminthes</taxon>
        <taxon>Cestoda</taxon>
        <taxon>Eucestoda</taxon>
        <taxon>Diphyllobothriidea</taxon>
        <taxon>Diphyllobothriidae</taxon>
        <taxon>Schistocephalus</taxon>
    </lineage>
</organism>
<keyword evidence="2" id="KW-0963">Cytoplasm</keyword>
<evidence type="ECO:0000256" key="6">
    <source>
        <dbReference type="SAM" id="MobiDB-lite"/>
    </source>
</evidence>
<evidence type="ECO:0000256" key="3">
    <source>
        <dbReference type="ARBA" id="ARBA00022574"/>
    </source>
</evidence>
<sequence length="622" mass="69026">MSAGADRKAEIELKKAKLRALREDKLRKEENRRQALSGNNSGASSTVDVRVDADAILKNLGIEPLQEPVVLPPNAQMGDGHISPNRLNVRTASGRRKKLQVCQVSEFDVKPHASETYEKEIQTTEAEPEEKVLTYDDTPTENDRIQIGSYEEPVERMDTKMLKSVHGEVPRHTTVSTKAELEEPALVALTEEQKQQMLLSEGFKCFFDRSARIIERALCESEDLFLDYSGEEVKAQTSDDLLPFCLHFFDDHWSRNRMVIGLDWSTTYPELVLAAYSPNEEVVHEPAGCCMIWNLKFPRKTSPEYIFTCSEPITAATMAKFHPNLIIGGTYSGQILLWDTRSPKRTPVQRSTLTSWAHTQPLNTVQVIGSKNAHNIITLSSDGSMCAWSVEMLGEPREKLKVCDAPSAGLLDVFPTCMAFFANDQNNYVVGSESGNIYTDQRHSSRSGSTEGNAARNHPYKGHSTFVTSVATHPSPGPVSYSNLFLSSSLDWTVRLWSVREQAPLNVFDDYSECVYDVCWSPIHPALFAAVDGTGRVDVWNLNNDMEVPTARSHLPVNPGCSEPAAINKARWDSTGLFLAVGDDEGHVRVCSVAESLATPGADDWTILAQVLANLKSTSQMI</sequence>
<evidence type="ECO:0000256" key="4">
    <source>
        <dbReference type="ARBA" id="ARBA00022737"/>
    </source>
</evidence>
<dbReference type="AlphaFoldDB" id="A0A0V0J4S2"/>
<evidence type="ECO:0000313" key="7">
    <source>
        <dbReference type="EMBL" id="JAP60641.1"/>
    </source>
</evidence>
<dbReference type="GO" id="GO:0045504">
    <property type="term" value="F:dynein heavy chain binding"/>
    <property type="evidence" value="ECO:0007669"/>
    <property type="project" value="TreeGrafter"/>
</dbReference>
<gene>
    <name evidence="7" type="ORF">TR136889</name>
</gene>
<dbReference type="GO" id="GO:0005868">
    <property type="term" value="C:cytoplasmic dynein complex"/>
    <property type="evidence" value="ECO:0007669"/>
    <property type="project" value="TreeGrafter"/>
</dbReference>
<dbReference type="GO" id="GO:0010970">
    <property type="term" value="P:transport along microtubule"/>
    <property type="evidence" value="ECO:0007669"/>
    <property type="project" value="TreeGrafter"/>
</dbReference>
<dbReference type="Pfam" id="PF00400">
    <property type="entry name" value="WD40"/>
    <property type="match status" value="1"/>
</dbReference>
<keyword evidence="3 5" id="KW-0853">WD repeat</keyword>
<evidence type="ECO:0000256" key="5">
    <source>
        <dbReference type="PROSITE-ProRule" id="PRU00221"/>
    </source>
</evidence>
<dbReference type="GO" id="GO:0005737">
    <property type="term" value="C:cytoplasm"/>
    <property type="evidence" value="ECO:0007669"/>
    <property type="project" value="UniProtKB-SubCell"/>
</dbReference>
<accession>A0A0V0J4S2</accession>
<dbReference type="PANTHER" id="PTHR12442:SF22">
    <property type="entry name" value="CYTOPLASMIC DYNEIN 1 INTERMEDIATE CHAIN-RELATED"/>
    <property type="match status" value="1"/>
</dbReference>
<dbReference type="PROSITE" id="PS50082">
    <property type="entry name" value="WD_REPEATS_2"/>
    <property type="match status" value="1"/>
</dbReference>
<dbReference type="SUPFAM" id="SSF50978">
    <property type="entry name" value="WD40 repeat-like"/>
    <property type="match status" value="1"/>
</dbReference>
<feature type="compositionally biased region" description="Basic and acidic residues" evidence="6">
    <location>
        <begin position="24"/>
        <end position="33"/>
    </location>
</feature>
<evidence type="ECO:0000256" key="2">
    <source>
        <dbReference type="ARBA" id="ARBA00022490"/>
    </source>
</evidence>
<feature type="repeat" description="WD" evidence="5">
    <location>
        <begin position="460"/>
        <end position="507"/>
    </location>
</feature>
<dbReference type="InterPro" id="IPR050687">
    <property type="entry name" value="Dynein_IC"/>
</dbReference>
<proteinExistence type="predicted"/>
<dbReference type="InterPro" id="IPR015943">
    <property type="entry name" value="WD40/YVTN_repeat-like_dom_sf"/>
</dbReference>
<dbReference type="PROSITE" id="PS50294">
    <property type="entry name" value="WD_REPEATS_REGION"/>
    <property type="match status" value="1"/>
</dbReference>
<dbReference type="GO" id="GO:0045503">
    <property type="term" value="F:dynein light chain binding"/>
    <property type="evidence" value="ECO:0007669"/>
    <property type="project" value="TreeGrafter"/>
</dbReference>
<dbReference type="InterPro" id="IPR036322">
    <property type="entry name" value="WD40_repeat_dom_sf"/>
</dbReference>
<dbReference type="PANTHER" id="PTHR12442">
    <property type="entry name" value="DYNEIN INTERMEDIATE CHAIN"/>
    <property type="match status" value="1"/>
</dbReference>
<reference evidence="7" key="1">
    <citation type="submission" date="2016-01" db="EMBL/GenBank/DDBJ databases">
        <title>Reference transcriptome for the parasite Schistocephalus solidus: insights into the molecular evolution of parasitism.</title>
        <authorList>
            <person name="Hebert F.O."/>
            <person name="Grambauer S."/>
            <person name="Barber I."/>
            <person name="Landry C.R."/>
            <person name="Aubin-Horth N."/>
        </authorList>
    </citation>
    <scope>NUCLEOTIDE SEQUENCE</scope>
</reference>
<dbReference type="InterPro" id="IPR001680">
    <property type="entry name" value="WD40_rpt"/>
</dbReference>
<dbReference type="Gene3D" id="2.130.10.10">
    <property type="entry name" value="YVTN repeat-like/Quinoprotein amine dehydrogenase"/>
    <property type="match status" value="2"/>
</dbReference>
<comment type="subcellular location">
    <subcellularLocation>
        <location evidence="1">Cytoplasm</location>
    </subcellularLocation>
</comment>
<name>A0A0V0J4S2_SCHSO</name>
<protein>
    <submittedName>
        <fullName evidence="7">Uncharacterized protein</fullName>
    </submittedName>
</protein>
<feature type="compositionally biased region" description="Polar residues" evidence="6">
    <location>
        <begin position="34"/>
        <end position="45"/>
    </location>
</feature>